<dbReference type="OrthoDB" id="4750196at2"/>
<name>A0A0U0W8C4_MYCBE</name>
<reference evidence="1 2" key="1">
    <citation type="submission" date="2015-03" db="EMBL/GenBank/DDBJ databases">
        <authorList>
            <person name="Murphy D."/>
        </authorList>
    </citation>
    <scope>NUCLEOTIDE SEQUENCE [LARGE SCALE GENOMIC DNA]</scope>
    <source>
        <strain evidence="1 2">DSM 44277</strain>
    </source>
</reference>
<dbReference type="RefSeq" id="WP_085182329.1">
    <property type="nucleotide sequence ID" value="NZ_CSTD01000002.1"/>
</dbReference>
<protein>
    <submittedName>
        <fullName evidence="1">Membrane protein</fullName>
    </submittedName>
</protein>
<dbReference type="Proteomes" id="UP000198875">
    <property type="component" value="Unassembled WGS sequence"/>
</dbReference>
<sequence>MSWLLVACVPGLLMLVALGLGRLEKDLVHHPVARSEAFVVHAEAVDVHTLATEGIPEAVEYLHLRQARRLPGTLPAGRHALPTHAAPLFAVDLPDSAQIGVSVRIHAHSRINQQVKLTRHVNRV</sequence>
<evidence type="ECO:0000313" key="1">
    <source>
        <dbReference type="EMBL" id="CPR11055.1"/>
    </source>
</evidence>
<proteinExistence type="predicted"/>
<dbReference type="EMBL" id="CSTD01000002">
    <property type="protein sequence ID" value="CPR11055.1"/>
    <property type="molecule type" value="Genomic_DNA"/>
</dbReference>
<organism evidence="1 2">
    <name type="scientific">Mycobacterium bohemicum DSM 44277</name>
    <dbReference type="NCBI Taxonomy" id="1236609"/>
    <lineage>
        <taxon>Bacteria</taxon>
        <taxon>Bacillati</taxon>
        <taxon>Actinomycetota</taxon>
        <taxon>Actinomycetes</taxon>
        <taxon>Mycobacteriales</taxon>
        <taxon>Mycobacteriaceae</taxon>
        <taxon>Mycobacterium</taxon>
    </lineage>
</organism>
<dbReference type="AlphaFoldDB" id="A0A0U0W8C4"/>
<accession>A0A0U0W8C4</accession>
<evidence type="ECO:0000313" key="2">
    <source>
        <dbReference type="Proteomes" id="UP000198875"/>
    </source>
</evidence>
<gene>
    <name evidence="1" type="ORF">BN971_02333</name>
</gene>